<dbReference type="PANTHER" id="PTHR42039">
    <property type="entry name" value="PUTATIVE (AFU_ORTHOLOGUE AFUA_3G02940)-RELATED"/>
    <property type="match status" value="1"/>
</dbReference>
<dbReference type="PANTHER" id="PTHR42039:SF1">
    <property type="entry name" value="PUTATIVE (AFU_ORTHOLOGUE AFUA_3G02940)-RELATED"/>
    <property type="match status" value="1"/>
</dbReference>
<reference evidence="3 4" key="1">
    <citation type="submission" date="2018-02" db="EMBL/GenBank/DDBJ databases">
        <title>The genomes of Aspergillus section Nigri reveals drivers in fungal speciation.</title>
        <authorList>
            <consortium name="DOE Joint Genome Institute"/>
            <person name="Vesth T.C."/>
            <person name="Nybo J."/>
            <person name="Theobald S."/>
            <person name="Brandl J."/>
            <person name="Frisvad J.C."/>
            <person name="Nielsen K.F."/>
            <person name="Lyhne E.K."/>
            <person name="Kogle M.E."/>
            <person name="Kuo A."/>
            <person name="Riley R."/>
            <person name="Clum A."/>
            <person name="Nolan M."/>
            <person name="Lipzen A."/>
            <person name="Salamov A."/>
            <person name="Henrissat B."/>
            <person name="Wiebenga A."/>
            <person name="De vries R.P."/>
            <person name="Grigoriev I.V."/>
            <person name="Mortensen U.H."/>
            <person name="Andersen M.R."/>
            <person name="Baker S.E."/>
        </authorList>
    </citation>
    <scope>NUCLEOTIDE SEQUENCE [LARGE SCALE GENOMIC DNA]</scope>
    <source>
        <strain evidence="3 4">CBS 121057</strain>
    </source>
</reference>
<accession>A0A319DVG3</accession>
<dbReference type="EMBL" id="KZ826409">
    <property type="protein sequence ID" value="PYI01696.1"/>
    <property type="molecule type" value="Genomic_DNA"/>
</dbReference>
<feature type="signal peptide" evidence="2">
    <location>
        <begin position="1"/>
        <end position="20"/>
    </location>
</feature>
<feature type="compositionally biased region" description="Low complexity" evidence="1">
    <location>
        <begin position="54"/>
        <end position="90"/>
    </location>
</feature>
<dbReference type="InterPro" id="IPR038903">
    <property type="entry name" value="Allergen_Asp_f_4"/>
</dbReference>
<evidence type="ECO:0000313" key="4">
    <source>
        <dbReference type="Proteomes" id="UP000248423"/>
    </source>
</evidence>
<dbReference type="Pfam" id="PF25312">
    <property type="entry name" value="Allergen_Asp_f_4"/>
    <property type="match status" value="1"/>
</dbReference>
<organism evidence="3 4">
    <name type="scientific">Aspergillus sclerotiicarbonarius (strain CBS 121057 / IBT 28362)</name>
    <dbReference type="NCBI Taxonomy" id="1448318"/>
    <lineage>
        <taxon>Eukaryota</taxon>
        <taxon>Fungi</taxon>
        <taxon>Dikarya</taxon>
        <taxon>Ascomycota</taxon>
        <taxon>Pezizomycotina</taxon>
        <taxon>Eurotiomycetes</taxon>
        <taxon>Eurotiomycetidae</taxon>
        <taxon>Eurotiales</taxon>
        <taxon>Aspergillaceae</taxon>
        <taxon>Aspergillus</taxon>
        <taxon>Aspergillus subgen. Circumdati</taxon>
    </lineage>
</organism>
<feature type="region of interest" description="Disordered" evidence="1">
    <location>
        <begin position="18"/>
        <end position="37"/>
    </location>
</feature>
<dbReference type="OrthoDB" id="118256at2759"/>
<feature type="region of interest" description="Disordered" evidence="1">
    <location>
        <begin position="54"/>
        <end position="97"/>
    </location>
</feature>
<sequence>MHFTTPLLLAASLLTSSAFSSPTPTKPQHGHAHGHARRQISIGASASISISIPSASSTSTSTSTSSGSSSDWTSTPSSGSESTSGFGSSTNATGSGDTYIGNVGSPWGSNMIEVSSSSASSYKYVMELTMPSSTSSDWTVVFWNKYGPDGKMDGFYGYSALSFTLSPGDTKYVAFDEDTQGAFGAAEGSSLPTGSSGIYDCTWGEFDFGSTVNDEWSGFDVSAIQAQKNDATVQGMQMCDVLGGTCSSITADAGSVDNAYTEAEEDDGGIGGNISAGAVRIKAVVDYSG</sequence>
<dbReference type="AlphaFoldDB" id="A0A319DVG3"/>
<protein>
    <recommendedName>
        <fullName evidence="5">Allergen Asp f 4</fullName>
    </recommendedName>
</protein>
<feature type="chain" id="PRO_5016433368" description="Allergen Asp f 4" evidence="2">
    <location>
        <begin position="21"/>
        <end position="289"/>
    </location>
</feature>
<name>A0A319DVG3_ASPSB</name>
<dbReference type="GO" id="GO:0005576">
    <property type="term" value="C:extracellular region"/>
    <property type="evidence" value="ECO:0007669"/>
    <property type="project" value="InterPro"/>
</dbReference>
<evidence type="ECO:0000313" key="3">
    <source>
        <dbReference type="EMBL" id="PYI01696.1"/>
    </source>
</evidence>
<proteinExistence type="predicted"/>
<keyword evidence="2" id="KW-0732">Signal</keyword>
<dbReference type="VEuPathDB" id="FungiDB:BO78DRAFT_455694"/>
<feature type="compositionally biased region" description="Basic residues" evidence="1">
    <location>
        <begin position="28"/>
        <end position="37"/>
    </location>
</feature>
<evidence type="ECO:0000256" key="1">
    <source>
        <dbReference type="SAM" id="MobiDB-lite"/>
    </source>
</evidence>
<dbReference type="GO" id="GO:0019863">
    <property type="term" value="F:IgE binding"/>
    <property type="evidence" value="ECO:0007669"/>
    <property type="project" value="InterPro"/>
</dbReference>
<evidence type="ECO:0000256" key="2">
    <source>
        <dbReference type="SAM" id="SignalP"/>
    </source>
</evidence>
<dbReference type="Proteomes" id="UP000248423">
    <property type="component" value="Unassembled WGS sequence"/>
</dbReference>
<evidence type="ECO:0008006" key="5">
    <source>
        <dbReference type="Google" id="ProtNLM"/>
    </source>
</evidence>
<keyword evidence="4" id="KW-1185">Reference proteome</keyword>
<gene>
    <name evidence="3" type="ORF">BO78DRAFT_455694</name>
</gene>